<reference evidence="10 11" key="1">
    <citation type="submission" date="2024-01" db="EMBL/GenBank/DDBJ databases">
        <title>Multi-omics insights into the function and evolution of sodium benzoate biodegradation pathways in Benzoatithermus flavus gen. nov., sp. nov. from hot spring.</title>
        <authorList>
            <person name="Hu C.-J."/>
            <person name="Li W.-J."/>
        </authorList>
    </citation>
    <scope>NUCLEOTIDE SEQUENCE [LARGE SCALE GENOMIC DNA]</scope>
    <source>
        <strain evidence="10 11">SYSU G07066</strain>
    </source>
</reference>
<feature type="domain" description="Methionyl-tRNA synthetase anticodon-binding" evidence="9">
    <location>
        <begin position="372"/>
        <end position="504"/>
    </location>
</feature>
<dbReference type="Pfam" id="PF09334">
    <property type="entry name" value="tRNA-synt_1g"/>
    <property type="match status" value="2"/>
</dbReference>
<dbReference type="InterPro" id="IPR014758">
    <property type="entry name" value="Met-tRNA_synth"/>
</dbReference>
<dbReference type="CDD" id="cd00814">
    <property type="entry name" value="MetRS_core"/>
    <property type="match status" value="1"/>
</dbReference>
<dbReference type="Pfam" id="PF19303">
    <property type="entry name" value="Anticodon_3"/>
    <property type="match status" value="1"/>
</dbReference>
<evidence type="ECO:0000313" key="11">
    <source>
        <dbReference type="Proteomes" id="UP001375743"/>
    </source>
</evidence>
<feature type="short sequence motif" description="'HIGH' region" evidence="7">
    <location>
        <begin position="14"/>
        <end position="24"/>
    </location>
</feature>
<comment type="similarity">
    <text evidence="7">Belongs to the class-I aminoacyl-tRNA synthetase family. MetG type 2B subfamily.</text>
</comment>
<evidence type="ECO:0000256" key="3">
    <source>
        <dbReference type="ARBA" id="ARBA00022741"/>
    </source>
</evidence>
<dbReference type="CDD" id="cd07957">
    <property type="entry name" value="Anticodon_Ia_Met"/>
    <property type="match status" value="1"/>
</dbReference>
<comment type="caution">
    <text evidence="7">Lacks conserved residue(s) required for the propagation of feature annotation.</text>
</comment>
<comment type="function">
    <text evidence="1 7">Is required not only for elongation of protein synthesis but also for the initiation of all mRNA translation through initiator tRNA(fMet) aminoacylation.</text>
</comment>
<feature type="short sequence motif" description="'KMSKS' region" evidence="7">
    <location>
        <begin position="297"/>
        <end position="301"/>
    </location>
</feature>
<dbReference type="PANTHER" id="PTHR43326:SF1">
    <property type="entry name" value="METHIONINE--TRNA LIGASE, MITOCHONDRIAL"/>
    <property type="match status" value="1"/>
</dbReference>
<dbReference type="RefSeq" id="WP_418157794.1">
    <property type="nucleotide sequence ID" value="NZ_JBBLZC010000001.1"/>
</dbReference>
<name>A0ABU8XLL6_9PROT</name>
<comment type="caution">
    <text evidence="10">The sequence shown here is derived from an EMBL/GenBank/DDBJ whole genome shotgun (WGS) entry which is preliminary data.</text>
</comment>
<dbReference type="NCBIfam" id="NF008900">
    <property type="entry name" value="PRK12267.1"/>
    <property type="match status" value="1"/>
</dbReference>
<dbReference type="SUPFAM" id="SSF47323">
    <property type="entry name" value="Anticodon-binding domain of a subclass of class I aminoacyl-tRNA synthetases"/>
    <property type="match status" value="1"/>
</dbReference>
<dbReference type="PANTHER" id="PTHR43326">
    <property type="entry name" value="METHIONYL-TRNA SYNTHETASE"/>
    <property type="match status" value="1"/>
</dbReference>
<feature type="domain" description="Methionyl/Leucyl tRNA synthetase" evidence="8">
    <location>
        <begin position="153"/>
        <end position="361"/>
    </location>
</feature>
<evidence type="ECO:0000259" key="8">
    <source>
        <dbReference type="Pfam" id="PF09334"/>
    </source>
</evidence>
<dbReference type="GO" id="GO:0004825">
    <property type="term" value="F:methionine-tRNA ligase activity"/>
    <property type="evidence" value="ECO:0007669"/>
    <property type="project" value="UniProtKB-EC"/>
</dbReference>
<dbReference type="SUPFAM" id="SSF52374">
    <property type="entry name" value="Nucleotidylyl transferase"/>
    <property type="match status" value="1"/>
</dbReference>
<keyword evidence="5 7" id="KW-0648">Protein biosynthesis</keyword>
<comment type="subcellular location">
    <subcellularLocation>
        <location evidence="7">Cytoplasm</location>
    </subcellularLocation>
</comment>
<dbReference type="InterPro" id="IPR023457">
    <property type="entry name" value="Met-tRNA_synth_2"/>
</dbReference>
<dbReference type="InterPro" id="IPR015413">
    <property type="entry name" value="Methionyl/Leucyl_tRNA_Synth"/>
</dbReference>
<dbReference type="EMBL" id="JBBLZC010000001">
    <property type="protein sequence ID" value="MEK0081954.1"/>
    <property type="molecule type" value="Genomic_DNA"/>
</dbReference>
<proteinExistence type="inferred from homology"/>
<keyword evidence="2 7" id="KW-0436">Ligase</keyword>
<dbReference type="InterPro" id="IPR041872">
    <property type="entry name" value="Anticodon_Met"/>
</dbReference>
<evidence type="ECO:0000256" key="1">
    <source>
        <dbReference type="ARBA" id="ARBA00003314"/>
    </source>
</evidence>
<dbReference type="Gene3D" id="2.170.220.10">
    <property type="match status" value="1"/>
</dbReference>
<keyword evidence="7" id="KW-0963">Cytoplasm</keyword>
<accession>A0ABU8XLL6</accession>
<dbReference type="Gene3D" id="3.40.50.620">
    <property type="entry name" value="HUPs"/>
    <property type="match status" value="1"/>
</dbReference>
<evidence type="ECO:0000256" key="7">
    <source>
        <dbReference type="HAMAP-Rule" id="MF_01228"/>
    </source>
</evidence>
<comment type="catalytic activity">
    <reaction evidence="7">
        <text>tRNA(Met) + L-methionine + ATP = L-methionyl-tRNA(Met) + AMP + diphosphate</text>
        <dbReference type="Rhea" id="RHEA:13481"/>
        <dbReference type="Rhea" id="RHEA-COMP:9667"/>
        <dbReference type="Rhea" id="RHEA-COMP:9698"/>
        <dbReference type="ChEBI" id="CHEBI:30616"/>
        <dbReference type="ChEBI" id="CHEBI:33019"/>
        <dbReference type="ChEBI" id="CHEBI:57844"/>
        <dbReference type="ChEBI" id="CHEBI:78442"/>
        <dbReference type="ChEBI" id="CHEBI:78530"/>
        <dbReference type="ChEBI" id="CHEBI:456215"/>
        <dbReference type="EC" id="6.1.1.10"/>
    </reaction>
</comment>
<evidence type="ECO:0000256" key="4">
    <source>
        <dbReference type="ARBA" id="ARBA00022840"/>
    </source>
</evidence>
<protein>
    <recommendedName>
        <fullName evidence="7">Methionine--tRNA ligase</fullName>
        <ecNumber evidence="7">6.1.1.10</ecNumber>
    </recommendedName>
    <alternativeName>
        <fullName evidence="7">Methionyl-tRNA synthetase</fullName>
        <shortName evidence="7">MetRS</shortName>
    </alternativeName>
</protein>
<dbReference type="InterPro" id="IPR033911">
    <property type="entry name" value="MetRS_core"/>
</dbReference>
<dbReference type="InterPro" id="IPR014729">
    <property type="entry name" value="Rossmann-like_a/b/a_fold"/>
</dbReference>
<keyword evidence="6 7" id="KW-0030">Aminoacyl-tRNA synthetase</keyword>
<evidence type="ECO:0000256" key="6">
    <source>
        <dbReference type="ARBA" id="ARBA00023146"/>
    </source>
</evidence>
<dbReference type="PRINTS" id="PR01041">
    <property type="entry name" value="TRNASYNTHMET"/>
</dbReference>
<dbReference type="HAMAP" id="MF_01228">
    <property type="entry name" value="Met_tRNA_synth_type2"/>
    <property type="match status" value="1"/>
</dbReference>
<dbReference type="NCBIfam" id="TIGR00398">
    <property type="entry name" value="metG"/>
    <property type="match status" value="1"/>
</dbReference>
<gene>
    <name evidence="7 10" type="primary">metG</name>
    <name evidence="10" type="ORF">U1T56_02230</name>
</gene>
<comment type="subunit">
    <text evidence="7">Monomer.</text>
</comment>
<evidence type="ECO:0000256" key="5">
    <source>
        <dbReference type="ARBA" id="ARBA00022917"/>
    </source>
</evidence>
<organism evidence="10 11">
    <name type="scientific">Benzoatithermus flavus</name>
    <dbReference type="NCBI Taxonomy" id="3108223"/>
    <lineage>
        <taxon>Bacteria</taxon>
        <taxon>Pseudomonadati</taxon>
        <taxon>Pseudomonadota</taxon>
        <taxon>Alphaproteobacteria</taxon>
        <taxon>Geminicoccales</taxon>
        <taxon>Geminicoccaceae</taxon>
        <taxon>Benzoatithermus</taxon>
    </lineage>
</organism>
<keyword evidence="3 7" id="KW-0547">Nucleotide-binding</keyword>
<evidence type="ECO:0000259" key="9">
    <source>
        <dbReference type="Pfam" id="PF19303"/>
    </source>
</evidence>
<dbReference type="EC" id="6.1.1.10" evidence="7"/>
<feature type="domain" description="Methionyl/Leucyl tRNA synthetase" evidence="8">
    <location>
        <begin position="7"/>
        <end position="148"/>
    </location>
</feature>
<dbReference type="Proteomes" id="UP001375743">
    <property type="component" value="Unassembled WGS sequence"/>
</dbReference>
<keyword evidence="11" id="KW-1185">Reference proteome</keyword>
<dbReference type="Gene3D" id="1.10.730.10">
    <property type="entry name" value="Isoleucyl-tRNA Synthetase, Domain 1"/>
    <property type="match status" value="1"/>
</dbReference>
<evidence type="ECO:0000256" key="2">
    <source>
        <dbReference type="ARBA" id="ARBA00022598"/>
    </source>
</evidence>
<evidence type="ECO:0000313" key="10">
    <source>
        <dbReference type="EMBL" id="MEK0081954.1"/>
    </source>
</evidence>
<sequence length="514" mass="56893">MAASDAFYVTTPIYYVNDSPHIGHAYTTLACDALARFMRLDGRRVRFLTGTDEHGQKVEKAADAAGLDPQSFTDRVSERFRDLAAAMNFSHDDFIRTTEPRHKAGVAALWQRLVASGDIYLGKYAGWYSVRDEAFYTESELVDGKAPTGAPVEWVEEPSYFFRLSAWQERLLAFYETNPDFVMPQTRMNEVVSFVKGGLQDLSVSRTTFAWGIPVPGDPGHVVYVWLDALANYITALGYPDTGGELYRTFWPADFHVVGKDILRFHAVYWPAFLMSAGLEPPRHVFAHGWWTVEGQKMSKSLGNVVSPFDLIAKYGLDQTRYFLLREIAFGSDGDFSHAAMVRRINHDLANDYGNLAQRVLSMVAKNCGGRVPEPGPLTDADEALLEAAHGLLPRVRGFMQEIAGHKALEAIWEVCGEANRYVDAQAPWSLRKTDPARMATVLWVLAETVRHLATLTQPFMPGASAKLLDLLAVPVADRAFTALGPEGAKLVPGTVLPAPSGVFPRYVEPAEAA</sequence>
<keyword evidence="4 7" id="KW-0067">ATP-binding</keyword>
<dbReference type="InterPro" id="IPR009080">
    <property type="entry name" value="tRNAsynth_Ia_anticodon-bd"/>
</dbReference>